<dbReference type="Gene3D" id="3.40.5.50">
    <property type="match status" value="1"/>
</dbReference>
<reference evidence="8" key="1">
    <citation type="submission" date="2021-01" db="EMBL/GenBank/DDBJ databases">
        <authorList>
            <person name="Corre E."/>
            <person name="Pelletier E."/>
            <person name="Niang G."/>
            <person name="Scheremetjew M."/>
            <person name="Finn R."/>
            <person name="Kale V."/>
            <person name="Holt S."/>
            <person name="Cochrane G."/>
            <person name="Meng A."/>
            <person name="Brown T."/>
            <person name="Cohen L."/>
        </authorList>
    </citation>
    <scope>NUCLEOTIDE SEQUENCE</scope>
    <source>
        <strain evidence="8">CCMP443</strain>
    </source>
</reference>
<evidence type="ECO:0000256" key="3">
    <source>
        <dbReference type="ARBA" id="ARBA00022705"/>
    </source>
</evidence>
<dbReference type="Gene3D" id="1.20.58.1020">
    <property type="match status" value="1"/>
</dbReference>
<dbReference type="AlphaFoldDB" id="A0A7S0YLU5"/>
<dbReference type="GO" id="GO:0000811">
    <property type="term" value="C:GINS complex"/>
    <property type="evidence" value="ECO:0007669"/>
    <property type="project" value="TreeGrafter"/>
</dbReference>
<dbReference type="SUPFAM" id="SSF160059">
    <property type="entry name" value="PriA/YqbF domain"/>
    <property type="match status" value="1"/>
</dbReference>
<organism evidence="8">
    <name type="scientific">Hemiselmis tepida</name>
    <dbReference type="NCBI Taxonomy" id="464990"/>
    <lineage>
        <taxon>Eukaryota</taxon>
        <taxon>Cryptophyceae</taxon>
        <taxon>Cryptomonadales</taxon>
        <taxon>Hemiselmidaceae</taxon>
        <taxon>Hemiselmis</taxon>
    </lineage>
</organism>
<evidence type="ECO:0000256" key="1">
    <source>
        <dbReference type="ARBA" id="ARBA00004123"/>
    </source>
</evidence>
<dbReference type="FunFam" id="3.40.5.50:FF:000001">
    <property type="entry name" value="DNA replication complex GINS protein PSF2"/>
    <property type="match status" value="1"/>
</dbReference>
<dbReference type="InterPro" id="IPR021151">
    <property type="entry name" value="GINS_A"/>
</dbReference>
<dbReference type="Pfam" id="PF25005">
    <property type="entry name" value="PSF2_N"/>
    <property type="match status" value="1"/>
</dbReference>
<evidence type="ECO:0000256" key="4">
    <source>
        <dbReference type="ARBA" id="ARBA00023242"/>
    </source>
</evidence>
<evidence type="ECO:0000256" key="5">
    <source>
        <dbReference type="PIRNR" id="PIRNR028998"/>
    </source>
</evidence>
<dbReference type="InterPro" id="IPR007257">
    <property type="entry name" value="GINS_Psf2"/>
</dbReference>
<evidence type="ECO:0000256" key="2">
    <source>
        <dbReference type="ARBA" id="ARBA00010565"/>
    </source>
</evidence>
<dbReference type="PIRSF" id="PIRSF028998">
    <property type="entry name" value="GINS_Psf2_subgr"/>
    <property type="match status" value="1"/>
</dbReference>
<dbReference type="GO" id="GO:0006260">
    <property type="term" value="P:DNA replication"/>
    <property type="evidence" value="ECO:0007669"/>
    <property type="project" value="UniProtKB-KW"/>
</dbReference>
<dbReference type="CDD" id="cd11712">
    <property type="entry name" value="GINS_A_psf2"/>
    <property type="match status" value="1"/>
</dbReference>
<protein>
    <recommendedName>
        <fullName evidence="5">DNA replication complex GINS protein PSF2</fullName>
    </recommendedName>
</protein>
<comment type="subunit">
    <text evidence="5">Component of the GINS complex.</text>
</comment>
<dbReference type="Pfam" id="PF05916">
    <property type="entry name" value="Sld5"/>
    <property type="match status" value="1"/>
</dbReference>
<evidence type="ECO:0000259" key="7">
    <source>
        <dbReference type="Pfam" id="PF25005"/>
    </source>
</evidence>
<accession>A0A7S0YLU5</accession>
<dbReference type="GO" id="GO:0000727">
    <property type="term" value="P:double-strand break repair via break-induced replication"/>
    <property type="evidence" value="ECO:0007669"/>
    <property type="project" value="TreeGrafter"/>
</dbReference>
<comment type="subcellular location">
    <subcellularLocation>
        <location evidence="1 5">Nucleus</location>
    </subcellularLocation>
</comment>
<feature type="domain" description="DNA replication complex GINS protein PSF2 N-terminal" evidence="7">
    <location>
        <begin position="19"/>
        <end position="78"/>
    </location>
</feature>
<dbReference type="InterPro" id="IPR036224">
    <property type="entry name" value="GINS_bundle-like_dom_sf"/>
</dbReference>
<name>A0A7S0YLU5_9CRYP</name>
<evidence type="ECO:0000259" key="6">
    <source>
        <dbReference type="Pfam" id="PF05916"/>
    </source>
</evidence>
<dbReference type="SUPFAM" id="SSF158573">
    <property type="entry name" value="GINS helical bundle-like"/>
    <property type="match status" value="1"/>
</dbReference>
<gene>
    <name evidence="8" type="ORF">HTEP1355_LOCUS4331</name>
</gene>
<dbReference type="CDD" id="cd21694">
    <property type="entry name" value="GINS_B_Psf2"/>
    <property type="match status" value="1"/>
</dbReference>
<comment type="similarity">
    <text evidence="2 5">Belongs to the GINS2/PSF2 family.</text>
</comment>
<keyword evidence="3 5" id="KW-0235">DNA replication</keyword>
<proteinExistence type="inferred from homology"/>
<dbReference type="InterPro" id="IPR056784">
    <property type="entry name" value="PSF2_N"/>
</dbReference>
<feature type="domain" description="GINS subunit" evidence="6">
    <location>
        <begin position="83"/>
        <end position="185"/>
    </location>
</feature>
<dbReference type="EMBL" id="HBFN01007395">
    <property type="protein sequence ID" value="CAD8786092.1"/>
    <property type="molecule type" value="Transcribed_RNA"/>
</dbReference>
<keyword evidence="4 5" id="KW-0539">Nucleus</keyword>
<dbReference type="PANTHER" id="PTHR12772">
    <property type="entry name" value="DNA REPLICATION COMPLEX GINS PROTEIN PSF2"/>
    <property type="match status" value="1"/>
</dbReference>
<dbReference type="PANTHER" id="PTHR12772:SF0">
    <property type="entry name" value="DNA REPLICATION COMPLEX GINS PROTEIN PSF2"/>
    <property type="match status" value="1"/>
</dbReference>
<evidence type="ECO:0000313" key="8">
    <source>
        <dbReference type="EMBL" id="CAD8786092.1"/>
    </source>
</evidence>
<sequence>MADGGPLSDLRLDEAMKLTASELEFIAEDELVDIVPRFKFDHPVNMMCGTFGPFDTMVPTKVPLWFAIQLVQRNLAKVQPPSWLQEEEIKDLLDREVATKSRQLLQEVPFHYKEIATLILRHCPEAFAGREGRVQVMLKDIEELREAKLHTSLGELKEDHPAINISNIGAMEMNKMRPFLINALHQFRDLKRGDEAVRQGSQAHQPQPAGGL</sequence>